<accession>A0A1C5JI52</accession>
<keyword evidence="1" id="KW-0732">Signal</keyword>
<organism evidence="2 3">
    <name type="scientific">Micromonospora rifamycinica</name>
    <dbReference type="NCBI Taxonomy" id="291594"/>
    <lineage>
        <taxon>Bacteria</taxon>
        <taxon>Bacillati</taxon>
        <taxon>Actinomycetota</taxon>
        <taxon>Actinomycetes</taxon>
        <taxon>Micromonosporales</taxon>
        <taxon>Micromonosporaceae</taxon>
        <taxon>Micromonospora</taxon>
    </lineage>
</organism>
<feature type="chain" id="PRO_5008719797" description="Peptidase inhibitor family I36" evidence="1">
    <location>
        <begin position="26"/>
        <end position="163"/>
    </location>
</feature>
<feature type="signal peptide" evidence="1">
    <location>
        <begin position="1"/>
        <end position="25"/>
    </location>
</feature>
<sequence>MKKSISALALLVSTAVVGTATPAVAAAADQDSHRHCIANLDTGRITCASDQQQARRLSGISAAAQTIAIFYDSTGYDTGAGTFTWTQSRDCTPGYDSEWQWDDLNSIGWGNRVSSVHTYNQCDVKFFNKVNFGGAASTWIDQSSNLANIGDGWNNRAGSVKFS</sequence>
<keyword evidence="3" id="KW-1185">Reference proteome</keyword>
<dbReference type="EMBL" id="LT607752">
    <property type="protein sequence ID" value="SCG70001.1"/>
    <property type="molecule type" value="Genomic_DNA"/>
</dbReference>
<dbReference type="RefSeq" id="WP_089004093.1">
    <property type="nucleotide sequence ID" value="NZ_LRMV01000042.1"/>
</dbReference>
<protein>
    <recommendedName>
        <fullName evidence="4">Peptidase inhibitor family I36</fullName>
    </recommendedName>
</protein>
<dbReference type="Gene3D" id="2.60.20.10">
    <property type="entry name" value="Crystallins"/>
    <property type="match status" value="1"/>
</dbReference>
<dbReference type="OrthoDB" id="3695507at2"/>
<dbReference type="AlphaFoldDB" id="A0A1C5JI52"/>
<evidence type="ECO:0000256" key="1">
    <source>
        <dbReference type="SAM" id="SignalP"/>
    </source>
</evidence>
<proteinExistence type="predicted"/>
<evidence type="ECO:0008006" key="4">
    <source>
        <dbReference type="Google" id="ProtNLM"/>
    </source>
</evidence>
<dbReference type="Proteomes" id="UP000198226">
    <property type="component" value="Chromosome I"/>
</dbReference>
<gene>
    <name evidence="2" type="ORF">GA0070623_3480</name>
</gene>
<reference evidence="3" key="1">
    <citation type="submission" date="2016-06" db="EMBL/GenBank/DDBJ databases">
        <authorList>
            <person name="Varghese N."/>
            <person name="Submissions Spin"/>
        </authorList>
    </citation>
    <scope>NUCLEOTIDE SEQUENCE [LARGE SCALE GENOMIC DNA]</scope>
    <source>
        <strain evidence="3">DSM 44983</strain>
    </source>
</reference>
<evidence type="ECO:0000313" key="3">
    <source>
        <dbReference type="Proteomes" id="UP000198226"/>
    </source>
</evidence>
<evidence type="ECO:0000313" key="2">
    <source>
        <dbReference type="EMBL" id="SCG70001.1"/>
    </source>
</evidence>
<name>A0A1C5JI52_9ACTN</name>